<dbReference type="RefSeq" id="WP_145113601.1">
    <property type="nucleotide sequence ID" value="NZ_CP036277.1"/>
</dbReference>
<dbReference type="Pfam" id="PF15428">
    <property type="entry name" value="Imm26"/>
    <property type="match status" value="1"/>
</dbReference>
<evidence type="ECO:0000313" key="1">
    <source>
        <dbReference type="EMBL" id="QDV20362.1"/>
    </source>
</evidence>
<gene>
    <name evidence="1" type="ORF">Pan153_50370</name>
</gene>
<dbReference type="AlphaFoldDB" id="A0A518ACX6"/>
<accession>A0A518FVI3</accession>
<dbReference type="EMBL" id="CP036317">
    <property type="protein sequence ID" value="QDV20362.1"/>
    <property type="molecule type" value="Genomic_DNA"/>
</dbReference>
<proteinExistence type="predicted"/>
<dbReference type="OrthoDB" id="279857at2"/>
<organism evidence="1 2">
    <name type="scientific">Gimesia panareensis</name>
    <dbReference type="NCBI Taxonomy" id="2527978"/>
    <lineage>
        <taxon>Bacteria</taxon>
        <taxon>Pseudomonadati</taxon>
        <taxon>Planctomycetota</taxon>
        <taxon>Planctomycetia</taxon>
        <taxon>Planctomycetales</taxon>
        <taxon>Planctomycetaceae</taxon>
        <taxon>Gimesia</taxon>
    </lineage>
</organism>
<accession>A0A518ACX6</accession>
<dbReference type="Proteomes" id="UP000320839">
    <property type="component" value="Chromosome"/>
</dbReference>
<protein>
    <submittedName>
        <fullName evidence="1">Uncharacterized protein</fullName>
    </submittedName>
</protein>
<sequence>MSNQWIQGDVFLIPIDNTQVGLGQIVDVLPSELYVVIYENAWNASSPPCPQDVVGLEPLFAALTLDAKLHHGDWKIIGNVTNNLVDIKRPLSKVRISNETYIESHDGSWSRCATPDEAEQLTFRKTVAPVRLEKALRAYYGLLEKHPAYDELRYDLVVDSTSFNRKK</sequence>
<evidence type="ECO:0000313" key="2">
    <source>
        <dbReference type="Proteomes" id="UP000320839"/>
    </source>
</evidence>
<name>A0A518ACX6_9PLAN</name>
<dbReference type="InterPro" id="IPR029278">
    <property type="entry name" value="Imm26"/>
</dbReference>
<reference evidence="1 2" key="1">
    <citation type="submission" date="2019-02" db="EMBL/GenBank/DDBJ databases">
        <title>Deep-cultivation of Planctomycetes and their phenomic and genomic characterization uncovers novel biology.</title>
        <authorList>
            <person name="Wiegand S."/>
            <person name="Jogler M."/>
            <person name="Boedeker C."/>
            <person name="Pinto D."/>
            <person name="Vollmers J."/>
            <person name="Rivas-Marin E."/>
            <person name="Kohn T."/>
            <person name="Peeters S.H."/>
            <person name="Heuer A."/>
            <person name="Rast P."/>
            <person name="Oberbeckmann S."/>
            <person name="Bunk B."/>
            <person name="Jeske O."/>
            <person name="Meyerdierks A."/>
            <person name="Storesund J.E."/>
            <person name="Kallscheuer N."/>
            <person name="Luecker S."/>
            <person name="Lage O.M."/>
            <person name="Pohl T."/>
            <person name="Merkel B.J."/>
            <person name="Hornburger P."/>
            <person name="Mueller R.-W."/>
            <person name="Bruemmer F."/>
            <person name="Labrenz M."/>
            <person name="Spormann A.M."/>
            <person name="Op den Camp H."/>
            <person name="Overmann J."/>
            <person name="Amann R."/>
            <person name="Jetten M.S.M."/>
            <person name="Mascher T."/>
            <person name="Medema M.H."/>
            <person name="Devos D.P."/>
            <person name="Kaster A.-K."/>
            <person name="Ovreas L."/>
            <person name="Rohde M."/>
            <person name="Galperin M.Y."/>
            <person name="Jogler C."/>
        </authorList>
    </citation>
    <scope>NUCLEOTIDE SEQUENCE [LARGE SCALE GENOMIC DNA]</scope>
    <source>
        <strain evidence="1 2">Pan153</strain>
    </source>
</reference>